<protein>
    <submittedName>
        <fullName evidence="1">Uncharacterized protein</fullName>
    </submittedName>
</protein>
<proteinExistence type="predicted"/>
<reference evidence="1" key="1">
    <citation type="submission" date="2017-12" db="EMBL/GenBank/DDBJ databases">
        <title>Gene loss provides genomic basis for host adaptation in cereal stripe rust fungi.</title>
        <authorList>
            <person name="Xia C."/>
        </authorList>
    </citation>
    <scope>NUCLEOTIDE SEQUENCE [LARGE SCALE GENOMIC DNA]</scope>
    <source>
        <strain evidence="1">93-210</strain>
    </source>
</reference>
<comment type="caution">
    <text evidence="1">The sequence shown here is derived from an EMBL/GenBank/DDBJ whole genome shotgun (WGS) entry which is preliminary data.</text>
</comment>
<sequence length="165" mass="18061">HRTSISCSATFTLFYSRTNNANKMVGKSTNWPNGLKSHLTAESTIYEHFIHILTTESDKSYRSAGPLIQNAIIIDKKENNLIHDSPSFTSWINAVALVKKDNATAVFRLVMESPGAVKEQAATSTATHNKSHEAAKVAHLSRLNTLNGWDSGQANAVVSSSNHIR</sequence>
<evidence type="ECO:0000313" key="2">
    <source>
        <dbReference type="Proteomes" id="UP000239156"/>
    </source>
</evidence>
<feature type="non-terminal residue" evidence="1">
    <location>
        <position position="1"/>
    </location>
</feature>
<dbReference type="VEuPathDB" id="FungiDB:PSTT_04472"/>
<evidence type="ECO:0000313" key="1">
    <source>
        <dbReference type="EMBL" id="POW12460.1"/>
    </source>
</evidence>
<name>A0A2S4VST8_9BASI</name>
<accession>A0A2S4VST8</accession>
<dbReference type="AlphaFoldDB" id="A0A2S4VST8"/>
<organism evidence="1 2">
    <name type="scientific">Puccinia striiformis</name>
    <dbReference type="NCBI Taxonomy" id="27350"/>
    <lineage>
        <taxon>Eukaryota</taxon>
        <taxon>Fungi</taxon>
        <taxon>Dikarya</taxon>
        <taxon>Basidiomycota</taxon>
        <taxon>Pucciniomycotina</taxon>
        <taxon>Pucciniomycetes</taxon>
        <taxon>Pucciniales</taxon>
        <taxon>Pucciniaceae</taxon>
        <taxon>Puccinia</taxon>
    </lineage>
</organism>
<dbReference type="VEuPathDB" id="FungiDB:PSHT_04496"/>
<gene>
    <name evidence="1" type="ORF">PSTT_04472</name>
</gene>
<keyword evidence="2" id="KW-1185">Reference proteome</keyword>
<dbReference type="EMBL" id="PKSL01000031">
    <property type="protein sequence ID" value="POW12460.1"/>
    <property type="molecule type" value="Genomic_DNA"/>
</dbReference>
<dbReference type="Proteomes" id="UP000239156">
    <property type="component" value="Unassembled WGS sequence"/>
</dbReference>